<proteinExistence type="predicted"/>
<organism evidence="1 2">
    <name type="scientific">Cylicostephanus goldi</name>
    <name type="common">Nematode worm</name>
    <dbReference type="NCBI Taxonomy" id="71465"/>
    <lineage>
        <taxon>Eukaryota</taxon>
        <taxon>Metazoa</taxon>
        <taxon>Ecdysozoa</taxon>
        <taxon>Nematoda</taxon>
        <taxon>Chromadorea</taxon>
        <taxon>Rhabditida</taxon>
        <taxon>Rhabditina</taxon>
        <taxon>Rhabditomorpha</taxon>
        <taxon>Strongyloidea</taxon>
        <taxon>Strongylidae</taxon>
        <taxon>Cylicostephanus</taxon>
    </lineage>
</organism>
<dbReference type="Proteomes" id="UP000271889">
    <property type="component" value="Unassembled WGS sequence"/>
</dbReference>
<name>A0A3P6T2G1_CYLGO</name>
<dbReference type="EMBL" id="UYRV01014052">
    <property type="protein sequence ID" value="VDK60048.1"/>
    <property type="molecule type" value="Genomic_DNA"/>
</dbReference>
<reference evidence="1 2" key="1">
    <citation type="submission" date="2018-11" db="EMBL/GenBank/DDBJ databases">
        <authorList>
            <consortium name="Pathogen Informatics"/>
        </authorList>
    </citation>
    <scope>NUCLEOTIDE SEQUENCE [LARGE SCALE GENOMIC DNA]</scope>
</reference>
<protein>
    <submittedName>
        <fullName evidence="1">Uncharacterized protein</fullName>
    </submittedName>
</protein>
<dbReference type="AlphaFoldDB" id="A0A3P6T2G1"/>
<sequence length="56" mass="6377">MLGGLLGSWAYQFFIGFHQPDDPEDVYAQKVINQFLSTENQLGIANHELKSLYGFK</sequence>
<evidence type="ECO:0000313" key="2">
    <source>
        <dbReference type="Proteomes" id="UP000271889"/>
    </source>
</evidence>
<evidence type="ECO:0000313" key="1">
    <source>
        <dbReference type="EMBL" id="VDK60048.1"/>
    </source>
</evidence>
<gene>
    <name evidence="1" type="ORF">CGOC_LOCUS4878</name>
</gene>
<keyword evidence="2" id="KW-1185">Reference proteome</keyword>
<accession>A0A3P6T2G1</accession>